<comment type="caution">
    <text evidence="2">The sequence shown here is derived from an EMBL/GenBank/DDBJ whole genome shotgun (WGS) entry which is preliminary data.</text>
</comment>
<dbReference type="Pfam" id="PF01894">
    <property type="entry name" value="YjbQ"/>
    <property type="match status" value="1"/>
</dbReference>
<protein>
    <recommendedName>
        <fullName evidence="4">YjbQ family protein</fullName>
    </recommendedName>
</protein>
<keyword evidence="3" id="KW-1185">Reference proteome</keyword>
<dbReference type="PANTHER" id="PTHR30615:SF8">
    <property type="entry name" value="UPF0047 PROTEIN C4A8.02C"/>
    <property type="match status" value="1"/>
</dbReference>
<dbReference type="PANTHER" id="PTHR30615">
    <property type="entry name" value="UNCHARACTERIZED PROTEIN YJBQ-RELATED"/>
    <property type="match status" value="1"/>
</dbReference>
<dbReference type="EMBL" id="LHYA01000032">
    <property type="protein sequence ID" value="KXB03293.1"/>
    <property type="molecule type" value="Genomic_DNA"/>
</dbReference>
<sequence length="124" mass="14064">MRSEFKEIKISTSSKFQLVNISSEVENAVRESGIKNGLCHVYAVHSTPAIIATEDEGRLKEDFLKMVKDMFPPDADWRHPMNAYAHMASAFLATSRTFPVRDGKLVRGTWQEVFLLEFDGPKSE</sequence>
<name>A0A133VA19_9EURY</name>
<dbReference type="AlphaFoldDB" id="A0A133VA19"/>
<evidence type="ECO:0000313" key="3">
    <source>
        <dbReference type="Proteomes" id="UP000070405"/>
    </source>
</evidence>
<comment type="similarity">
    <text evidence="1">Belongs to the UPF0047 family.</text>
</comment>
<dbReference type="PIRSF" id="PIRSF004681">
    <property type="entry name" value="UCP004681"/>
    <property type="match status" value="1"/>
</dbReference>
<proteinExistence type="inferred from homology"/>
<dbReference type="SUPFAM" id="SSF111038">
    <property type="entry name" value="YjbQ-like"/>
    <property type="match status" value="1"/>
</dbReference>
<accession>A0A133VA19</accession>
<evidence type="ECO:0000256" key="1">
    <source>
        <dbReference type="ARBA" id="ARBA00005534"/>
    </source>
</evidence>
<reference evidence="2 3" key="1">
    <citation type="journal article" date="2016" name="Sci. Rep.">
        <title>Metabolic traits of an uncultured archaeal lineage -MSBL1- from brine pools of the Red Sea.</title>
        <authorList>
            <person name="Mwirichia R."/>
            <person name="Alam I."/>
            <person name="Rashid M."/>
            <person name="Vinu M."/>
            <person name="Ba-Alawi W."/>
            <person name="Anthony Kamau A."/>
            <person name="Kamanda Ngugi D."/>
            <person name="Goker M."/>
            <person name="Klenk H.P."/>
            <person name="Bajic V."/>
            <person name="Stingl U."/>
        </authorList>
    </citation>
    <scope>NUCLEOTIDE SEQUENCE [LARGE SCALE GENOMIC DNA]</scope>
    <source>
        <strain evidence="2">SCGC-AAA261G05</strain>
    </source>
</reference>
<gene>
    <name evidence="2" type="ORF">AKJ47_02535</name>
</gene>
<dbReference type="NCBIfam" id="TIGR00149">
    <property type="entry name" value="TIGR00149_YjbQ"/>
    <property type="match status" value="1"/>
</dbReference>
<dbReference type="Gene3D" id="2.60.120.460">
    <property type="entry name" value="YjbQ-like"/>
    <property type="match status" value="1"/>
</dbReference>
<organism evidence="2 3">
    <name type="scientific">candidate division MSBL1 archaeon SCGC-AAA261G05</name>
    <dbReference type="NCBI Taxonomy" id="1698276"/>
    <lineage>
        <taxon>Archaea</taxon>
        <taxon>Methanobacteriati</taxon>
        <taxon>Methanobacteriota</taxon>
        <taxon>candidate division MSBL1</taxon>
    </lineage>
</organism>
<dbReference type="InterPro" id="IPR035917">
    <property type="entry name" value="YjbQ-like_sf"/>
</dbReference>
<dbReference type="InterPro" id="IPR001602">
    <property type="entry name" value="UPF0047_YjbQ-like"/>
</dbReference>
<evidence type="ECO:0008006" key="4">
    <source>
        <dbReference type="Google" id="ProtNLM"/>
    </source>
</evidence>
<dbReference type="Proteomes" id="UP000070405">
    <property type="component" value="Unassembled WGS sequence"/>
</dbReference>
<evidence type="ECO:0000313" key="2">
    <source>
        <dbReference type="EMBL" id="KXB03293.1"/>
    </source>
</evidence>